<dbReference type="GO" id="GO:0042597">
    <property type="term" value="C:periplasmic space"/>
    <property type="evidence" value="ECO:0007669"/>
    <property type="project" value="UniProtKB-SubCell"/>
</dbReference>
<evidence type="ECO:0000313" key="11">
    <source>
        <dbReference type="EMBL" id="RNA70450.1"/>
    </source>
</evidence>
<evidence type="ECO:0000256" key="7">
    <source>
        <dbReference type="ARBA" id="ARBA00055538"/>
    </source>
</evidence>
<dbReference type="Pfam" id="PF09084">
    <property type="entry name" value="NMT1"/>
    <property type="match status" value="1"/>
</dbReference>
<keyword evidence="4 9" id="KW-0732">Signal</keyword>
<evidence type="ECO:0000256" key="5">
    <source>
        <dbReference type="ARBA" id="ARBA00023139"/>
    </source>
</evidence>
<feature type="chain" id="PRO_5039124059" description="Putative aliphatic sulfonates-binding protein" evidence="9">
    <location>
        <begin position="25"/>
        <end position="332"/>
    </location>
</feature>
<evidence type="ECO:0000256" key="9">
    <source>
        <dbReference type="SAM" id="SignalP"/>
    </source>
</evidence>
<dbReference type="AlphaFoldDB" id="A0A3M7TXW6"/>
<keyword evidence="6" id="KW-0449">Lipoprotein</keyword>
<evidence type="ECO:0000256" key="3">
    <source>
        <dbReference type="ARBA" id="ARBA00022448"/>
    </source>
</evidence>
<dbReference type="SUPFAM" id="SSF53850">
    <property type="entry name" value="Periplasmic binding protein-like II"/>
    <property type="match status" value="1"/>
</dbReference>
<gene>
    <name evidence="11" type="ORF">EBO34_11170</name>
</gene>
<evidence type="ECO:0000256" key="6">
    <source>
        <dbReference type="ARBA" id="ARBA00023288"/>
    </source>
</evidence>
<dbReference type="EMBL" id="RHIB01000001">
    <property type="protein sequence ID" value="RNA70450.1"/>
    <property type="molecule type" value="Genomic_DNA"/>
</dbReference>
<dbReference type="PANTHER" id="PTHR30024:SF21">
    <property type="entry name" value="ABC TRANSPORTER SUBSTRATE-BINDING PROTEIN"/>
    <property type="match status" value="1"/>
</dbReference>
<dbReference type="Proteomes" id="UP000278746">
    <property type="component" value="Unassembled WGS sequence"/>
</dbReference>
<dbReference type="PROSITE" id="PS51257">
    <property type="entry name" value="PROKAR_LIPOPROTEIN"/>
    <property type="match status" value="1"/>
</dbReference>
<evidence type="ECO:0000259" key="10">
    <source>
        <dbReference type="SMART" id="SM00062"/>
    </source>
</evidence>
<feature type="domain" description="Solute-binding protein family 3/N-terminal" evidence="10">
    <location>
        <begin position="38"/>
        <end position="253"/>
    </location>
</feature>
<dbReference type="GO" id="GO:0016020">
    <property type="term" value="C:membrane"/>
    <property type="evidence" value="ECO:0007669"/>
    <property type="project" value="InterPro"/>
</dbReference>
<reference evidence="11 12" key="1">
    <citation type="submission" date="2018-10" db="EMBL/GenBank/DDBJ databases">
        <title>Bacillus Keqinensis sp. nov., a moderately halophilic bacterium isolated from a saline-alkaline lake.</title>
        <authorList>
            <person name="Wang H."/>
        </authorList>
    </citation>
    <scope>NUCLEOTIDE SEQUENCE [LARGE SCALE GENOMIC DNA]</scope>
    <source>
        <strain evidence="11 12">KQ-3</strain>
    </source>
</reference>
<comment type="function">
    <text evidence="7">Part of a binding-protein-dependent transport system for aliphatic sulfonates. Putative binding protein.</text>
</comment>
<feature type="signal peptide" evidence="9">
    <location>
        <begin position="1"/>
        <end position="24"/>
    </location>
</feature>
<protein>
    <recommendedName>
        <fullName evidence="8">Putative aliphatic sulfonates-binding protein</fullName>
    </recommendedName>
</protein>
<dbReference type="OrthoDB" id="286202at2"/>
<keyword evidence="3" id="KW-0813">Transport</keyword>
<dbReference type="PANTHER" id="PTHR30024">
    <property type="entry name" value="ALIPHATIC SULFONATES-BINDING PROTEIN-RELATED"/>
    <property type="match status" value="1"/>
</dbReference>
<dbReference type="InterPro" id="IPR015168">
    <property type="entry name" value="SsuA/THI5"/>
</dbReference>
<dbReference type="NCBIfam" id="TIGR01728">
    <property type="entry name" value="SsuA_fam"/>
    <property type="match status" value="1"/>
</dbReference>
<proteinExistence type="inferred from homology"/>
<evidence type="ECO:0000256" key="4">
    <source>
        <dbReference type="ARBA" id="ARBA00022729"/>
    </source>
</evidence>
<evidence type="ECO:0000256" key="1">
    <source>
        <dbReference type="ARBA" id="ARBA00004418"/>
    </source>
</evidence>
<dbReference type="Gene3D" id="3.40.190.10">
    <property type="entry name" value="Periplasmic binding protein-like II"/>
    <property type="match status" value="2"/>
</dbReference>
<comment type="subcellular location">
    <subcellularLocation>
        <location evidence="1">Periplasm</location>
    </subcellularLocation>
</comment>
<comment type="similarity">
    <text evidence="2">Belongs to the bacterial solute-binding protein SsuA/TauA family.</text>
</comment>
<sequence length="332" mass="36971">MTSLRKTLTVLFSIFTLTIFSACASTSDADSESPYPDEISLDYAYYSPTSLVLKEFGWLEEAFEEEGTDIEFVFSQGSNRSLEFLTGGSIDFGSTAGAAALMAKSNNAPIKNVYIFSQPEWTALVANESSGIESVEDLEGKRIAATLGTDPYIFLIRTLREHGLSANDVEIVNLQHSDGANALASGQVDAWAGLDPHMARQELETEAELLYRNESFNTYGFLNVREDFAEQYPEAVEKVIEVYEKARKWVLENPEETVEIMAREAQIDEEVAALQLERNTFDNPQPGEEHIKSLTEAGRVLQDAEVLEGNHDIEELVNELIDPEFAEKVIED</sequence>
<accession>A0A3M7TXW6</accession>
<evidence type="ECO:0000256" key="2">
    <source>
        <dbReference type="ARBA" id="ARBA00010742"/>
    </source>
</evidence>
<evidence type="ECO:0000313" key="12">
    <source>
        <dbReference type="Proteomes" id="UP000278746"/>
    </source>
</evidence>
<organism evidence="11 12">
    <name type="scientific">Alteribacter keqinensis</name>
    <dbReference type="NCBI Taxonomy" id="2483800"/>
    <lineage>
        <taxon>Bacteria</taxon>
        <taxon>Bacillati</taxon>
        <taxon>Bacillota</taxon>
        <taxon>Bacilli</taxon>
        <taxon>Bacillales</taxon>
        <taxon>Bacillaceae</taxon>
        <taxon>Alteribacter</taxon>
    </lineage>
</organism>
<keyword evidence="12" id="KW-1185">Reference proteome</keyword>
<dbReference type="RefSeq" id="WP_122898257.1">
    <property type="nucleotide sequence ID" value="NZ_RHIB01000001.1"/>
</dbReference>
<dbReference type="InterPro" id="IPR010067">
    <property type="entry name" value="ABC_SsuA_sub-bd"/>
</dbReference>
<keyword evidence="5" id="KW-0564">Palmitate</keyword>
<name>A0A3M7TXW6_9BACI</name>
<dbReference type="SMART" id="SM00062">
    <property type="entry name" value="PBPb"/>
    <property type="match status" value="1"/>
</dbReference>
<comment type="caution">
    <text evidence="11">The sequence shown here is derived from an EMBL/GenBank/DDBJ whole genome shotgun (WGS) entry which is preliminary data.</text>
</comment>
<evidence type="ECO:0000256" key="8">
    <source>
        <dbReference type="ARBA" id="ARBA00070228"/>
    </source>
</evidence>
<dbReference type="FunFam" id="3.40.190.10:FF:000050">
    <property type="entry name" value="Sulfonate ABC transporter substrate-binding protein"/>
    <property type="match status" value="1"/>
</dbReference>
<dbReference type="GO" id="GO:0042626">
    <property type="term" value="F:ATPase-coupled transmembrane transporter activity"/>
    <property type="evidence" value="ECO:0007669"/>
    <property type="project" value="InterPro"/>
</dbReference>
<dbReference type="InterPro" id="IPR001638">
    <property type="entry name" value="Solute-binding_3/MltF_N"/>
</dbReference>